<evidence type="ECO:0000256" key="1">
    <source>
        <dbReference type="ARBA" id="ARBA00004651"/>
    </source>
</evidence>
<keyword evidence="3 9" id="KW-0813">Transport</keyword>
<evidence type="ECO:0000256" key="9">
    <source>
        <dbReference type="RuleBase" id="RU363032"/>
    </source>
</evidence>
<dbReference type="Pfam" id="PF00528">
    <property type="entry name" value="BPD_transp_1"/>
    <property type="match status" value="1"/>
</dbReference>
<dbReference type="RefSeq" id="WP_378588655.1">
    <property type="nucleotide sequence ID" value="NZ_JBHSKD010000007.1"/>
</dbReference>
<sequence>MGPVRDPGADPLAWQPSERELERRALRRRLRLRSLLIATTAVVVVFTVLGLVVVSSPGWPRVKELFFNWDDARASFPEIWHGFWLNVQLFLICEVCILVLSLAVALARTARSPWLAPVRVTAVVYTDLFRGIPTILLILMCGFGMPALQLQGLPNSPFFWSGVALTLSYGAYVAEVFRAGIESIHPSQVASASALGLSRGQAMRFVVVPQAVRRVVPPLLNDFVSLQKDTALVSVVGVFDAVFAARDYASYNFNYTSLVVVAMFFVVLTVPLARFTDWLQRRYAERERAGAL</sequence>
<evidence type="ECO:0000313" key="11">
    <source>
        <dbReference type="EMBL" id="MFC5176381.1"/>
    </source>
</evidence>
<feature type="transmembrane region" description="Helical" evidence="9">
    <location>
        <begin position="255"/>
        <end position="273"/>
    </location>
</feature>
<evidence type="ECO:0000256" key="4">
    <source>
        <dbReference type="ARBA" id="ARBA00022475"/>
    </source>
</evidence>
<organism evidence="11 12">
    <name type="scientific">Nocardioides taihuensis</name>
    <dbReference type="NCBI Taxonomy" id="1835606"/>
    <lineage>
        <taxon>Bacteria</taxon>
        <taxon>Bacillati</taxon>
        <taxon>Actinomycetota</taxon>
        <taxon>Actinomycetes</taxon>
        <taxon>Propionibacteriales</taxon>
        <taxon>Nocardioidaceae</taxon>
        <taxon>Nocardioides</taxon>
    </lineage>
</organism>
<dbReference type="SUPFAM" id="SSF161098">
    <property type="entry name" value="MetI-like"/>
    <property type="match status" value="1"/>
</dbReference>
<dbReference type="PROSITE" id="PS50928">
    <property type="entry name" value="ABC_TM1"/>
    <property type="match status" value="1"/>
</dbReference>
<name>A0ABW0BHV2_9ACTN</name>
<keyword evidence="8 9" id="KW-0472">Membrane</keyword>
<feature type="transmembrane region" description="Helical" evidence="9">
    <location>
        <begin position="79"/>
        <end position="107"/>
    </location>
</feature>
<dbReference type="EMBL" id="JBHSKD010000007">
    <property type="protein sequence ID" value="MFC5176381.1"/>
    <property type="molecule type" value="Genomic_DNA"/>
</dbReference>
<dbReference type="PANTHER" id="PTHR30614:SF20">
    <property type="entry name" value="GLUTAMINE TRANSPORT SYSTEM PERMEASE PROTEIN GLNP"/>
    <property type="match status" value="1"/>
</dbReference>
<dbReference type="InterPro" id="IPR043429">
    <property type="entry name" value="ArtM/GltK/GlnP/TcyL/YhdX-like"/>
</dbReference>
<reference evidence="12" key="1">
    <citation type="journal article" date="2019" name="Int. J. Syst. Evol. Microbiol.">
        <title>The Global Catalogue of Microorganisms (GCM) 10K type strain sequencing project: providing services to taxonomists for standard genome sequencing and annotation.</title>
        <authorList>
            <consortium name="The Broad Institute Genomics Platform"/>
            <consortium name="The Broad Institute Genome Sequencing Center for Infectious Disease"/>
            <person name="Wu L."/>
            <person name="Ma J."/>
        </authorList>
    </citation>
    <scope>NUCLEOTIDE SEQUENCE [LARGE SCALE GENOMIC DNA]</scope>
    <source>
        <strain evidence="12">DFY41</strain>
    </source>
</reference>
<dbReference type="Proteomes" id="UP001596087">
    <property type="component" value="Unassembled WGS sequence"/>
</dbReference>
<feature type="domain" description="ABC transmembrane type-1" evidence="10">
    <location>
        <begin position="83"/>
        <end position="276"/>
    </location>
</feature>
<dbReference type="NCBIfam" id="TIGR01726">
    <property type="entry name" value="HEQRo_perm_3TM"/>
    <property type="match status" value="1"/>
</dbReference>
<keyword evidence="12" id="KW-1185">Reference proteome</keyword>
<dbReference type="InterPro" id="IPR035906">
    <property type="entry name" value="MetI-like_sf"/>
</dbReference>
<comment type="subcellular location">
    <subcellularLocation>
        <location evidence="1 9">Cell membrane</location>
        <topology evidence="1 9">Multi-pass membrane protein</topology>
    </subcellularLocation>
</comment>
<keyword evidence="5 9" id="KW-0812">Transmembrane</keyword>
<dbReference type="InterPro" id="IPR000515">
    <property type="entry name" value="MetI-like"/>
</dbReference>
<keyword evidence="6" id="KW-0029">Amino-acid transport</keyword>
<evidence type="ECO:0000259" key="10">
    <source>
        <dbReference type="PROSITE" id="PS50928"/>
    </source>
</evidence>
<evidence type="ECO:0000256" key="8">
    <source>
        <dbReference type="ARBA" id="ARBA00023136"/>
    </source>
</evidence>
<feature type="transmembrane region" description="Helical" evidence="9">
    <location>
        <begin position="128"/>
        <end position="146"/>
    </location>
</feature>
<proteinExistence type="inferred from homology"/>
<evidence type="ECO:0000256" key="2">
    <source>
        <dbReference type="ARBA" id="ARBA00010072"/>
    </source>
</evidence>
<evidence type="ECO:0000256" key="5">
    <source>
        <dbReference type="ARBA" id="ARBA00022692"/>
    </source>
</evidence>
<keyword evidence="4" id="KW-1003">Cell membrane</keyword>
<gene>
    <name evidence="11" type="ORF">ACFPGP_06845</name>
</gene>
<evidence type="ECO:0000313" key="12">
    <source>
        <dbReference type="Proteomes" id="UP001596087"/>
    </source>
</evidence>
<dbReference type="Gene3D" id="1.10.3720.10">
    <property type="entry name" value="MetI-like"/>
    <property type="match status" value="1"/>
</dbReference>
<feature type="transmembrane region" description="Helical" evidence="9">
    <location>
        <begin position="34"/>
        <end position="59"/>
    </location>
</feature>
<dbReference type="InterPro" id="IPR010065">
    <property type="entry name" value="AA_ABC_transptr_permease_3TM"/>
</dbReference>
<evidence type="ECO:0000256" key="7">
    <source>
        <dbReference type="ARBA" id="ARBA00022989"/>
    </source>
</evidence>
<comment type="caution">
    <text evidence="11">The sequence shown here is derived from an EMBL/GenBank/DDBJ whole genome shotgun (WGS) entry which is preliminary data.</text>
</comment>
<accession>A0ABW0BHV2</accession>
<comment type="similarity">
    <text evidence="2">Belongs to the binding-protein-dependent transport system permease family. HisMQ subfamily.</text>
</comment>
<dbReference type="CDD" id="cd06261">
    <property type="entry name" value="TM_PBP2"/>
    <property type="match status" value="1"/>
</dbReference>
<evidence type="ECO:0000256" key="6">
    <source>
        <dbReference type="ARBA" id="ARBA00022970"/>
    </source>
</evidence>
<dbReference type="PANTHER" id="PTHR30614">
    <property type="entry name" value="MEMBRANE COMPONENT OF AMINO ACID ABC TRANSPORTER"/>
    <property type="match status" value="1"/>
</dbReference>
<evidence type="ECO:0000256" key="3">
    <source>
        <dbReference type="ARBA" id="ARBA00022448"/>
    </source>
</evidence>
<keyword evidence="7 9" id="KW-1133">Transmembrane helix</keyword>
<protein>
    <submittedName>
        <fullName evidence="11">Amino acid ABC transporter permease</fullName>
    </submittedName>
</protein>